<dbReference type="Pfam" id="PF05670">
    <property type="entry name" value="NFACT-R_1"/>
    <property type="match status" value="1"/>
</dbReference>
<keyword evidence="4" id="KW-1185">Reference proteome</keyword>
<reference evidence="3" key="1">
    <citation type="submission" date="2023-06" db="EMBL/GenBank/DDBJ databases">
        <title>Genomic of Parafulvivirga corallium.</title>
        <authorList>
            <person name="Wang G."/>
        </authorList>
    </citation>
    <scope>NUCLEOTIDE SEQUENCE</scope>
    <source>
        <strain evidence="3">BMA10</strain>
    </source>
</reference>
<evidence type="ECO:0000313" key="3">
    <source>
        <dbReference type="EMBL" id="MDN5199988.1"/>
    </source>
</evidence>
<evidence type="ECO:0000259" key="2">
    <source>
        <dbReference type="Pfam" id="PF05670"/>
    </source>
</evidence>
<organism evidence="3 4">
    <name type="scientific">Splendidivirga corallicola</name>
    <dbReference type="NCBI Taxonomy" id="3051826"/>
    <lineage>
        <taxon>Bacteria</taxon>
        <taxon>Pseudomonadati</taxon>
        <taxon>Bacteroidota</taxon>
        <taxon>Cytophagia</taxon>
        <taxon>Cytophagales</taxon>
        <taxon>Splendidivirgaceae</taxon>
        <taxon>Splendidivirga</taxon>
    </lineage>
</organism>
<name>A0ABT8KIA9_9BACT</name>
<proteinExistence type="predicted"/>
<feature type="coiled-coil region" evidence="1">
    <location>
        <begin position="333"/>
        <end position="367"/>
    </location>
</feature>
<dbReference type="InterPro" id="IPR008532">
    <property type="entry name" value="NFACT_RNA-bd"/>
</dbReference>
<gene>
    <name evidence="3" type="ORF">QQ008_01415</name>
</gene>
<evidence type="ECO:0000313" key="4">
    <source>
        <dbReference type="Proteomes" id="UP001172082"/>
    </source>
</evidence>
<sequence>MHNNYHFLKQLVPELRSKLSGHQLLTCFSQQKDELILGFSDHKDEFYIKATLQSDFCCLSFPRTFARARKNSIDLFGSAIDDKVIKIRLFENERAFAIYLEHNVILFKMHGNRSNVLLFRNQDDEPVLFKKNLINDRSIDLNKLDRSIDQTNQNFIALGCDIDPIFPTFGKLAKEQLDLKHYNQKSSEEKWVMVQGLVNELESPPYYITRLKSKIVLSLFETGDIFSKHTDAITALNDYYYLYTKTNQLQKEKSIVLKSLTSKLSKGQNYLTKTKAKFEQQKIHSKYEEHANIIMANLHQIPSKVAEVELYDFYNDRMVNIKLKRDLSPQKNAENYYRKSRNHKIEVDTLEKNIQKKQKELDQLKEYIASIGKINNIKELRSFLKENDLQNDKGKKIKSLPYRKFEYMGYDIFVGKSASSNDILTQKYAFKEDLWLHARDVSGSHVVIKYQAGKKFPKEVIERGAELAGFYSKRKNDDCCPVIYTQKKYVRKPKSSPPGQVVVEKEEVILIAPKKD</sequence>
<dbReference type="Pfam" id="PF05833">
    <property type="entry name" value="NFACT_N"/>
    <property type="match status" value="1"/>
</dbReference>
<evidence type="ECO:0000256" key="1">
    <source>
        <dbReference type="SAM" id="Coils"/>
    </source>
</evidence>
<keyword evidence="1" id="KW-0175">Coiled coil</keyword>
<feature type="domain" description="NFACT RNA-binding" evidence="2">
    <location>
        <begin position="408"/>
        <end position="503"/>
    </location>
</feature>
<protein>
    <submittedName>
        <fullName evidence="3">NFACT RNA binding domain-containing protein</fullName>
    </submittedName>
</protein>
<dbReference type="PANTHER" id="PTHR15239">
    <property type="entry name" value="NUCLEAR EXPORT MEDIATOR FACTOR NEMF"/>
    <property type="match status" value="1"/>
</dbReference>
<dbReference type="InterPro" id="IPR051608">
    <property type="entry name" value="RQC_Subunit_NEMF"/>
</dbReference>
<dbReference type="PANTHER" id="PTHR15239:SF6">
    <property type="entry name" value="RIBOSOME QUALITY CONTROL COMPLEX SUBUNIT NEMF"/>
    <property type="match status" value="1"/>
</dbReference>
<dbReference type="RefSeq" id="WP_346750016.1">
    <property type="nucleotide sequence ID" value="NZ_JAUJEA010000001.1"/>
</dbReference>
<accession>A0ABT8KIA9</accession>
<dbReference type="EMBL" id="JAUJEA010000001">
    <property type="protein sequence ID" value="MDN5199988.1"/>
    <property type="molecule type" value="Genomic_DNA"/>
</dbReference>
<comment type="caution">
    <text evidence="3">The sequence shown here is derived from an EMBL/GenBank/DDBJ whole genome shotgun (WGS) entry which is preliminary data.</text>
</comment>
<dbReference type="Proteomes" id="UP001172082">
    <property type="component" value="Unassembled WGS sequence"/>
</dbReference>